<dbReference type="Proteomes" id="UP000018840">
    <property type="component" value="Unassembled WGS sequence"/>
</dbReference>
<name>W1UBS2_9FIRM</name>
<organism evidence="1 2">
    <name type="scientific">Negativicoccus succinicivorans DORA_17_25</name>
    <dbReference type="NCBI Taxonomy" id="1403945"/>
    <lineage>
        <taxon>Bacteria</taxon>
        <taxon>Bacillati</taxon>
        <taxon>Bacillota</taxon>
        <taxon>Negativicutes</taxon>
        <taxon>Veillonellales</taxon>
        <taxon>Veillonellaceae</taxon>
        <taxon>Negativicoccus</taxon>
    </lineage>
</organism>
<proteinExistence type="predicted"/>
<protein>
    <submittedName>
        <fullName evidence="1">Uncharacterized protein</fullName>
    </submittedName>
</protein>
<reference evidence="1 2" key="1">
    <citation type="submission" date="2013-12" db="EMBL/GenBank/DDBJ databases">
        <title>A Varibaculum cambriense genome reconstructed from a premature infant gut community with otherwise low bacterial novelty that shifts toward anaerobic metabolism during the third week of life.</title>
        <authorList>
            <person name="Brown C.T."/>
            <person name="Sharon I."/>
            <person name="Thomas B.C."/>
            <person name="Castelle C.J."/>
            <person name="Morowitz M.J."/>
            <person name="Banfield J.F."/>
        </authorList>
    </citation>
    <scope>NUCLEOTIDE SEQUENCE [LARGE SCALE GENOMIC DNA]</scope>
    <source>
        <strain evidence="2">DORA_17_25</strain>
    </source>
</reference>
<comment type="caution">
    <text evidence="1">The sequence shown here is derived from an EMBL/GenBank/DDBJ whole genome shotgun (WGS) entry which is preliminary data.</text>
</comment>
<evidence type="ECO:0000313" key="2">
    <source>
        <dbReference type="Proteomes" id="UP000018840"/>
    </source>
</evidence>
<sequence length="29" mass="3647">LFNDFVILFLDDCKRFFEWSTYWNNLGDK</sequence>
<accession>W1UBS2</accession>
<feature type="non-terminal residue" evidence="1">
    <location>
        <position position="1"/>
    </location>
</feature>
<evidence type="ECO:0000313" key="1">
    <source>
        <dbReference type="EMBL" id="ETI90910.1"/>
    </source>
</evidence>
<gene>
    <name evidence="1" type="ORF">Q612_NSC00026G0001</name>
</gene>
<dbReference type="AlphaFoldDB" id="W1UBS2"/>
<dbReference type="EMBL" id="AZMC01000026">
    <property type="protein sequence ID" value="ETI90910.1"/>
    <property type="molecule type" value="Genomic_DNA"/>
</dbReference>